<evidence type="ECO:0000313" key="1">
    <source>
        <dbReference type="EMBL" id="TDL23843.1"/>
    </source>
</evidence>
<protein>
    <submittedName>
        <fullName evidence="1">Uncharacterized protein</fullName>
    </submittedName>
</protein>
<sequence length="194" mass="21967">MSSHPSDTYWGKLITAHQDEELKRYGIKKIDFEQPIPPNAGTISWTFPVYDTRRRASCKVVARVTPAENGMGGYLLDFVYDGSSACGKDGELVDRTDYFQVPDMHGRRMPHYASVLRQVYDRNHTGAGRAADLAGEEFVAYLATVNWDKQVYPLAPTGYYELVVGPHRKRILFDYNARNSSPNTLPRALFVVEE</sequence>
<dbReference type="AlphaFoldDB" id="A0A4Y7Q861"/>
<organism evidence="1 2">
    <name type="scientific">Rickenella mellea</name>
    <dbReference type="NCBI Taxonomy" id="50990"/>
    <lineage>
        <taxon>Eukaryota</taxon>
        <taxon>Fungi</taxon>
        <taxon>Dikarya</taxon>
        <taxon>Basidiomycota</taxon>
        <taxon>Agaricomycotina</taxon>
        <taxon>Agaricomycetes</taxon>
        <taxon>Hymenochaetales</taxon>
        <taxon>Rickenellaceae</taxon>
        <taxon>Rickenella</taxon>
    </lineage>
</organism>
<evidence type="ECO:0000313" key="2">
    <source>
        <dbReference type="Proteomes" id="UP000294933"/>
    </source>
</evidence>
<reference evidence="1 2" key="1">
    <citation type="submission" date="2018-06" db="EMBL/GenBank/DDBJ databases">
        <title>A transcriptomic atlas of mushroom development highlights an independent origin of complex multicellularity.</title>
        <authorList>
            <consortium name="DOE Joint Genome Institute"/>
            <person name="Krizsan K."/>
            <person name="Almasi E."/>
            <person name="Merenyi Z."/>
            <person name="Sahu N."/>
            <person name="Viragh M."/>
            <person name="Koszo T."/>
            <person name="Mondo S."/>
            <person name="Kiss B."/>
            <person name="Balint B."/>
            <person name="Kues U."/>
            <person name="Barry K."/>
            <person name="Hegedus J.C."/>
            <person name="Henrissat B."/>
            <person name="Johnson J."/>
            <person name="Lipzen A."/>
            <person name="Ohm R."/>
            <person name="Nagy I."/>
            <person name="Pangilinan J."/>
            <person name="Yan J."/>
            <person name="Xiong Y."/>
            <person name="Grigoriev I.V."/>
            <person name="Hibbett D.S."/>
            <person name="Nagy L.G."/>
        </authorList>
    </citation>
    <scope>NUCLEOTIDE SEQUENCE [LARGE SCALE GENOMIC DNA]</scope>
    <source>
        <strain evidence="1 2">SZMC22713</strain>
    </source>
</reference>
<accession>A0A4Y7Q861</accession>
<keyword evidence="2" id="KW-1185">Reference proteome</keyword>
<gene>
    <name evidence="1" type="ORF">BD410DRAFT_897436</name>
</gene>
<dbReference type="EMBL" id="ML170169">
    <property type="protein sequence ID" value="TDL23843.1"/>
    <property type="molecule type" value="Genomic_DNA"/>
</dbReference>
<proteinExistence type="predicted"/>
<dbReference type="VEuPathDB" id="FungiDB:BD410DRAFT_897436"/>
<dbReference type="Proteomes" id="UP000294933">
    <property type="component" value="Unassembled WGS sequence"/>
</dbReference>
<name>A0A4Y7Q861_9AGAM</name>